<feature type="region of interest" description="Disordered" evidence="1">
    <location>
        <begin position="144"/>
        <end position="182"/>
    </location>
</feature>
<dbReference type="PROSITE" id="PS50995">
    <property type="entry name" value="HTH_MARR_2"/>
    <property type="match status" value="1"/>
</dbReference>
<dbReference type="InterPro" id="IPR000835">
    <property type="entry name" value="HTH_MarR-typ"/>
</dbReference>
<dbReference type="PANTHER" id="PTHR33164:SF43">
    <property type="entry name" value="HTH-TYPE TRANSCRIPTIONAL REPRESSOR YETL"/>
    <property type="match status" value="1"/>
</dbReference>
<dbReference type="SMART" id="SM00347">
    <property type="entry name" value="HTH_MARR"/>
    <property type="match status" value="1"/>
</dbReference>
<dbReference type="KEGG" id="sti:Sthe_2135"/>
<feature type="domain" description="HTH marR-type" evidence="2">
    <location>
        <begin position="9"/>
        <end position="141"/>
    </location>
</feature>
<dbReference type="OrthoDB" id="165805at2"/>
<reference evidence="4" key="1">
    <citation type="submission" date="2009-11" db="EMBL/GenBank/DDBJ databases">
        <title>The complete chromosome 1 of Sphaerobacter thermophilus DSM 20745.</title>
        <authorList>
            <person name="Lucas S."/>
            <person name="Copeland A."/>
            <person name="Lapidus A."/>
            <person name="Glavina del Rio T."/>
            <person name="Dalin E."/>
            <person name="Tice H."/>
            <person name="Bruce D."/>
            <person name="Goodwin L."/>
            <person name="Pitluck S."/>
            <person name="Kyrpides N."/>
            <person name="Mavromatis K."/>
            <person name="Ivanova N."/>
            <person name="Mikhailova N."/>
            <person name="LaButti K.M."/>
            <person name="Clum A."/>
            <person name="Sun H.I."/>
            <person name="Brettin T."/>
            <person name="Detter J.C."/>
            <person name="Han C."/>
            <person name="Larimer F."/>
            <person name="Land M."/>
            <person name="Hauser L."/>
            <person name="Markowitz V."/>
            <person name="Cheng J.F."/>
            <person name="Hugenholtz P."/>
            <person name="Woyke T."/>
            <person name="Wu D."/>
            <person name="Steenblock K."/>
            <person name="Schneider S."/>
            <person name="Pukall R."/>
            <person name="Goeker M."/>
            <person name="Klenk H.P."/>
            <person name="Eisen J.A."/>
        </authorList>
    </citation>
    <scope>NUCLEOTIDE SEQUENCE [LARGE SCALE GENOMIC DNA]</scope>
    <source>
        <strain evidence="4">ATCC 49802 / DSM 20745 / S 6022</strain>
    </source>
</reference>
<protein>
    <submittedName>
        <fullName evidence="3">Transcriptional regulator, MarR family</fullName>
    </submittedName>
</protein>
<keyword evidence="4" id="KW-1185">Reference proteome</keyword>
<organism evidence="3 4">
    <name type="scientific">Sphaerobacter thermophilus (strain ATCC 49802 / DSM 20745 / KCCM 41009 / NCIMB 13125 / S 6022)</name>
    <dbReference type="NCBI Taxonomy" id="479434"/>
    <lineage>
        <taxon>Bacteria</taxon>
        <taxon>Pseudomonadati</taxon>
        <taxon>Thermomicrobiota</taxon>
        <taxon>Thermomicrobia</taxon>
        <taxon>Sphaerobacterales</taxon>
        <taxon>Sphaerobacterineae</taxon>
        <taxon>Sphaerobacteraceae</taxon>
        <taxon>Sphaerobacter</taxon>
    </lineage>
</organism>
<dbReference type="CDD" id="cd00090">
    <property type="entry name" value="HTH_ARSR"/>
    <property type="match status" value="1"/>
</dbReference>
<accession>D1C609</accession>
<dbReference type="InterPro" id="IPR036388">
    <property type="entry name" value="WH-like_DNA-bd_sf"/>
</dbReference>
<evidence type="ECO:0000313" key="4">
    <source>
        <dbReference type="Proteomes" id="UP000002027"/>
    </source>
</evidence>
<dbReference type="RefSeq" id="WP_012872607.1">
    <property type="nucleotide sequence ID" value="NC_013523.1"/>
</dbReference>
<dbReference type="PANTHER" id="PTHR33164">
    <property type="entry name" value="TRANSCRIPTIONAL REGULATOR, MARR FAMILY"/>
    <property type="match status" value="1"/>
</dbReference>
<dbReference type="GO" id="GO:0003700">
    <property type="term" value="F:DNA-binding transcription factor activity"/>
    <property type="evidence" value="ECO:0007669"/>
    <property type="project" value="InterPro"/>
</dbReference>
<dbReference type="GO" id="GO:0006950">
    <property type="term" value="P:response to stress"/>
    <property type="evidence" value="ECO:0007669"/>
    <property type="project" value="TreeGrafter"/>
</dbReference>
<sequence length="182" mass="20098">MAESRDNLIDAVLEQYRRFARAMQRASEPFWRELDLTMAQLRTLFTLAHEGSASIGQVAEAQRVSLPTASHLVERLVQAGLATREEDPADRRRMVVRLTPAGEELVNKIRHGGDRQLRGWLGHLSHDDIAALLRGMTALAIAAERHAPPRDCGEGGGRPPPRPARPLAAAQRTSAETEESED</sequence>
<dbReference type="InterPro" id="IPR011991">
    <property type="entry name" value="ArsR-like_HTH"/>
</dbReference>
<dbReference type="Proteomes" id="UP000002027">
    <property type="component" value="Chromosome 1"/>
</dbReference>
<feature type="compositionally biased region" description="Basic and acidic residues" evidence="1">
    <location>
        <begin position="144"/>
        <end position="153"/>
    </location>
</feature>
<dbReference type="Gene3D" id="1.10.10.10">
    <property type="entry name" value="Winged helix-like DNA-binding domain superfamily/Winged helix DNA-binding domain"/>
    <property type="match status" value="1"/>
</dbReference>
<dbReference type="FunCoup" id="D1C609">
    <property type="interactions" value="52"/>
</dbReference>
<dbReference type="SUPFAM" id="SSF46785">
    <property type="entry name" value="Winged helix' DNA-binding domain"/>
    <property type="match status" value="1"/>
</dbReference>
<name>D1C609_SPHTD</name>
<dbReference type="HOGENOM" id="CLU_083287_15_1_0"/>
<evidence type="ECO:0000256" key="1">
    <source>
        <dbReference type="SAM" id="MobiDB-lite"/>
    </source>
</evidence>
<dbReference type="AlphaFoldDB" id="D1C609"/>
<reference evidence="3 4" key="2">
    <citation type="journal article" date="2010" name="Stand. Genomic Sci.">
        <title>Complete genome sequence of Desulfohalobium retbaense type strain (HR(100)).</title>
        <authorList>
            <person name="Spring S."/>
            <person name="Nolan M."/>
            <person name="Lapidus A."/>
            <person name="Glavina Del Rio T."/>
            <person name="Copeland A."/>
            <person name="Tice H."/>
            <person name="Cheng J.F."/>
            <person name="Lucas S."/>
            <person name="Land M."/>
            <person name="Chen F."/>
            <person name="Bruce D."/>
            <person name="Goodwin L."/>
            <person name="Pitluck S."/>
            <person name="Ivanova N."/>
            <person name="Mavromatis K."/>
            <person name="Mikhailova N."/>
            <person name="Pati A."/>
            <person name="Chen A."/>
            <person name="Palaniappan K."/>
            <person name="Hauser L."/>
            <person name="Chang Y.J."/>
            <person name="Jeffries C.D."/>
            <person name="Munk C."/>
            <person name="Kiss H."/>
            <person name="Chain P."/>
            <person name="Han C."/>
            <person name="Brettin T."/>
            <person name="Detter J.C."/>
            <person name="Schuler E."/>
            <person name="Goker M."/>
            <person name="Rohde M."/>
            <person name="Bristow J."/>
            <person name="Eisen J.A."/>
            <person name="Markowitz V."/>
            <person name="Hugenholtz P."/>
            <person name="Kyrpides N.C."/>
            <person name="Klenk H.P."/>
        </authorList>
    </citation>
    <scope>NUCLEOTIDE SEQUENCE [LARGE SCALE GENOMIC DNA]</scope>
    <source>
        <strain evidence="4">ATCC 49802 / DSM 20745 / S 6022</strain>
    </source>
</reference>
<dbReference type="InParanoid" id="D1C609"/>
<gene>
    <name evidence="3" type="ordered locus">Sthe_2135</name>
</gene>
<dbReference type="STRING" id="479434.Sthe_2135"/>
<dbReference type="InterPro" id="IPR039422">
    <property type="entry name" value="MarR/SlyA-like"/>
</dbReference>
<dbReference type="eggNOG" id="COG1846">
    <property type="taxonomic scope" value="Bacteria"/>
</dbReference>
<proteinExistence type="predicted"/>
<evidence type="ECO:0000313" key="3">
    <source>
        <dbReference type="EMBL" id="ACZ39561.1"/>
    </source>
</evidence>
<dbReference type="InterPro" id="IPR036390">
    <property type="entry name" value="WH_DNA-bd_sf"/>
</dbReference>
<dbReference type="EMBL" id="CP001823">
    <property type="protein sequence ID" value="ACZ39561.1"/>
    <property type="molecule type" value="Genomic_DNA"/>
</dbReference>
<evidence type="ECO:0000259" key="2">
    <source>
        <dbReference type="PROSITE" id="PS50995"/>
    </source>
</evidence>
<dbReference type="Pfam" id="PF12802">
    <property type="entry name" value="MarR_2"/>
    <property type="match status" value="1"/>
</dbReference>